<feature type="region of interest" description="Disordered" evidence="1">
    <location>
        <begin position="44"/>
        <end position="100"/>
    </location>
</feature>
<reference evidence="2 3" key="1">
    <citation type="submission" date="2022-10" db="EMBL/GenBank/DDBJ databases">
        <title>The complete genomes of actinobacterial strains from the NBC collection.</title>
        <authorList>
            <person name="Joergensen T.S."/>
            <person name="Alvarez Arevalo M."/>
            <person name="Sterndorff E.B."/>
            <person name="Faurdal D."/>
            <person name="Vuksanovic O."/>
            <person name="Mourched A.-S."/>
            <person name="Charusanti P."/>
            <person name="Shaw S."/>
            <person name="Blin K."/>
            <person name="Weber T."/>
        </authorList>
    </citation>
    <scope>NUCLEOTIDE SEQUENCE [LARGE SCALE GENOMIC DNA]</scope>
    <source>
        <strain evidence="2 3">NBC_01247</strain>
    </source>
</reference>
<protein>
    <submittedName>
        <fullName evidence="2">Uncharacterized protein</fullName>
    </submittedName>
</protein>
<feature type="region of interest" description="Disordered" evidence="1">
    <location>
        <begin position="1"/>
        <end position="21"/>
    </location>
</feature>
<evidence type="ECO:0000313" key="2">
    <source>
        <dbReference type="EMBL" id="WUS54828.1"/>
    </source>
</evidence>
<sequence length="112" mass="12436">MTGRHRLDPLEPVRPPRRRRAGRWALEHLLLPMRWYAAGWGVPVPLFDGTEQPDPQTSGPQTSDRRTPGPRSPGPQAPTVAGPPAGHPERLVPGVPPTPVERDLWERLARLS</sequence>
<dbReference type="EMBL" id="CP108482">
    <property type="protein sequence ID" value="WUS54828.1"/>
    <property type="molecule type" value="Genomic_DNA"/>
</dbReference>
<dbReference type="Proteomes" id="UP001432014">
    <property type="component" value="Chromosome"/>
</dbReference>
<evidence type="ECO:0000313" key="3">
    <source>
        <dbReference type="Proteomes" id="UP001432014"/>
    </source>
</evidence>
<feature type="compositionally biased region" description="Basic and acidic residues" evidence="1">
    <location>
        <begin position="1"/>
        <end position="11"/>
    </location>
</feature>
<feature type="compositionally biased region" description="Polar residues" evidence="1">
    <location>
        <begin position="53"/>
        <end position="62"/>
    </location>
</feature>
<dbReference type="InterPro" id="IPR045701">
    <property type="entry name" value="DUF6059"/>
</dbReference>
<organism evidence="2 3">
    <name type="scientific">Kitasatospora herbaricolor</name>
    <dbReference type="NCBI Taxonomy" id="68217"/>
    <lineage>
        <taxon>Bacteria</taxon>
        <taxon>Bacillati</taxon>
        <taxon>Actinomycetota</taxon>
        <taxon>Actinomycetes</taxon>
        <taxon>Kitasatosporales</taxon>
        <taxon>Streptomycetaceae</taxon>
        <taxon>Kitasatospora</taxon>
    </lineage>
</organism>
<keyword evidence="3" id="KW-1185">Reference proteome</keyword>
<dbReference type="RefSeq" id="WP_329500644.1">
    <property type="nucleotide sequence ID" value="NZ_CP108460.1"/>
</dbReference>
<name>A0ABZ1W207_9ACTN</name>
<dbReference type="Pfam" id="PF19534">
    <property type="entry name" value="DUF6059"/>
    <property type="match status" value="1"/>
</dbReference>
<accession>A0ABZ1W207</accession>
<proteinExistence type="predicted"/>
<evidence type="ECO:0000256" key="1">
    <source>
        <dbReference type="SAM" id="MobiDB-lite"/>
    </source>
</evidence>
<gene>
    <name evidence="2" type="ORF">OG469_04450</name>
</gene>